<dbReference type="InterPro" id="IPR050273">
    <property type="entry name" value="GppA/Ppx_hydrolase"/>
</dbReference>
<protein>
    <submittedName>
        <fullName evidence="3">Exopolyphosphatase</fullName>
    </submittedName>
</protein>
<dbReference type="GO" id="GO:0016462">
    <property type="term" value="F:pyrophosphatase activity"/>
    <property type="evidence" value="ECO:0007669"/>
    <property type="project" value="TreeGrafter"/>
</dbReference>
<name>A0A1V9A4J0_SACPI</name>
<accession>A0A1V9A4J0</accession>
<dbReference type="PANTHER" id="PTHR30005:SF0">
    <property type="entry name" value="RETROGRADE REGULATION PROTEIN 2"/>
    <property type="match status" value="1"/>
</dbReference>
<dbReference type="Pfam" id="PF02541">
    <property type="entry name" value="Ppx-GppA"/>
    <property type="match status" value="1"/>
</dbReference>
<dbReference type="Gene3D" id="3.30.420.40">
    <property type="match status" value="1"/>
</dbReference>
<dbReference type="InterPro" id="IPR003695">
    <property type="entry name" value="Ppx_GppA_N"/>
</dbReference>
<proteinExistence type="inferred from homology"/>
<comment type="similarity">
    <text evidence="1">Belongs to the GppA/Ppx family.</text>
</comment>
<dbReference type="STRING" id="1962155.B1813_07285"/>
<reference evidence="3 4" key="1">
    <citation type="submission" date="2017-02" db="EMBL/GenBank/DDBJ databases">
        <title>Draft genome of Saccharomonospora sp. 154.</title>
        <authorList>
            <person name="Alonso-Carmona G.S."/>
            <person name="De La Haba R."/>
            <person name="Vera-Gargallo B."/>
            <person name="Sandoval-Trujillo A.H."/>
            <person name="Ramirez-Duran N."/>
            <person name="Ventosa A."/>
        </authorList>
    </citation>
    <scope>NUCLEOTIDE SEQUENCE [LARGE SCALE GENOMIC DNA]</scope>
    <source>
        <strain evidence="3 4">LRS4.154</strain>
    </source>
</reference>
<sequence length="324" mass="34772">MTVTTRGTVAVLDVGCFSARLLAVDREGSLLEPALSHKTRLRLDRALDASGRLRPEGIESVVAAVRAADEIARRHGVRDVYSLATSSIRDAPNSAEVVARVEAETGHTLRFLDGADEARLSYRAVRSWFGAGIGPLSVLDIGGGTVELAAGQGVHADFARSLPLGARETMRAWRLDSDRPSESDIAALRSHALDHIRGALGRDEQRLRGFQSAGCSKVLRQLAALTGRRLKAPGRTRELRVEDVRRWIPRLAALPASRRAELPGITRPRARQALAGAVVAEALLTVFGGRAVICPWSTTHGLLLSMLEGPDGRWDRGAGRASAA</sequence>
<evidence type="ECO:0000259" key="2">
    <source>
        <dbReference type="Pfam" id="PF02541"/>
    </source>
</evidence>
<gene>
    <name evidence="3" type="ORF">B1813_07285</name>
</gene>
<comment type="caution">
    <text evidence="3">The sequence shown here is derived from an EMBL/GenBank/DDBJ whole genome shotgun (WGS) entry which is preliminary data.</text>
</comment>
<evidence type="ECO:0000256" key="1">
    <source>
        <dbReference type="ARBA" id="ARBA00007125"/>
    </source>
</evidence>
<dbReference type="Proteomes" id="UP000192591">
    <property type="component" value="Unassembled WGS sequence"/>
</dbReference>
<dbReference type="Gene3D" id="3.30.420.150">
    <property type="entry name" value="Exopolyphosphatase. Domain 2"/>
    <property type="match status" value="1"/>
</dbReference>
<keyword evidence="4" id="KW-1185">Reference proteome</keyword>
<organism evidence="3 4">
    <name type="scientific">Saccharomonospora piscinae</name>
    <dbReference type="NCBI Taxonomy" id="687388"/>
    <lineage>
        <taxon>Bacteria</taxon>
        <taxon>Bacillati</taxon>
        <taxon>Actinomycetota</taxon>
        <taxon>Actinomycetes</taxon>
        <taxon>Pseudonocardiales</taxon>
        <taxon>Pseudonocardiaceae</taxon>
        <taxon>Saccharomonospora</taxon>
    </lineage>
</organism>
<dbReference type="SUPFAM" id="SSF53067">
    <property type="entry name" value="Actin-like ATPase domain"/>
    <property type="match status" value="2"/>
</dbReference>
<dbReference type="PANTHER" id="PTHR30005">
    <property type="entry name" value="EXOPOLYPHOSPHATASE"/>
    <property type="match status" value="1"/>
</dbReference>
<evidence type="ECO:0000313" key="4">
    <source>
        <dbReference type="Proteomes" id="UP000192591"/>
    </source>
</evidence>
<dbReference type="EMBL" id="MWIH01000005">
    <property type="protein sequence ID" value="OQO92065.1"/>
    <property type="molecule type" value="Genomic_DNA"/>
</dbReference>
<dbReference type="AlphaFoldDB" id="A0A1V9A4J0"/>
<evidence type="ECO:0000313" key="3">
    <source>
        <dbReference type="EMBL" id="OQO92065.1"/>
    </source>
</evidence>
<feature type="domain" description="Ppx/GppA phosphatase N-terminal" evidence="2">
    <location>
        <begin position="29"/>
        <end position="307"/>
    </location>
</feature>
<dbReference type="InterPro" id="IPR043129">
    <property type="entry name" value="ATPase_NBD"/>
</dbReference>